<name>A0A811U129_CERCA</name>
<proteinExistence type="predicted"/>
<accession>A0A811U129</accession>
<sequence length="92" mass="10650">MLTCDMCIYSPAVEFLLNQTSSHHAELCAQRNTRFDWFRHRLRDYSGINKRAQVSSASRYFSQLEIPNKPCRFSPSVLVCIAFFQTLHTCSA</sequence>
<comment type="caution">
    <text evidence="1">The sequence shown here is derived from an EMBL/GenBank/DDBJ whole genome shotgun (WGS) entry which is preliminary data.</text>
</comment>
<gene>
    <name evidence="1" type="ORF">CCAP1982_LOCUS882</name>
</gene>
<dbReference type="Proteomes" id="UP000606786">
    <property type="component" value="Unassembled WGS sequence"/>
</dbReference>
<dbReference type="AlphaFoldDB" id="A0A811U129"/>
<reference evidence="1" key="1">
    <citation type="submission" date="2020-11" db="EMBL/GenBank/DDBJ databases">
        <authorList>
            <person name="Whitehead M."/>
        </authorList>
    </citation>
    <scope>NUCLEOTIDE SEQUENCE</scope>
    <source>
        <strain evidence="1">EGII</strain>
    </source>
</reference>
<organism evidence="1 2">
    <name type="scientific">Ceratitis capitata</name>
    <name type="common">Mediterranean fruit fly</name>
    <name type="synonym">Tephritis capitata</name>
    <dbReference type="NCBI Taxonomy" id="7213"/>
    <lineage>
        <taxon>Eukaryota</taxon>
        <taxon>Metazoa</taxon>
        <taxon>Ecdysozoa</taxon>
        <taxon>Arthropoda</taxon>
        <taxon>Hexapoda</taxon>
        <taxon>Insecta</taxon>
        <taxon>Pterygota</taxon>
        <taxon>Neoptera</taxon>
        <taxon>Endopterygota</taxon>
        <taxon>Diptera</taxon>
        <taxon>Brachycera</taxon>
        <taxon>Muscomorpha</taxon>
        <taxon>Tephritoidea</taxon>
        <taxon>Tephritidae</taxon>
        <taxon>Ceratitis</taxon>
        <taxon>Ceratitis</taxon>
    </lineage>
</organism>
<dbReference type="EMBL" id="CAJHJT010000001">
    <property type="protein sequence ID" value="CAD6991996.1"/>
    <property type="molecule type" value="Genomic_DNA"/>
</dbReference>
<keyword evidence="2" id="KW-1185">Reference proteome</keyword>
<protein>
    <submittedName>
        <fullName evidence="1">(Mediterranean fruit fly) hypothetical protein</fullName>
    </submittedName>
</protein>
<evidence type="ECO:0000313" key="1">
    <source>
        <dbReference type="EMBL" id="CAD6991996.1"/>
    </source>
</evidence>
<evidence type="ECO:0000313" key="2">
    <source>
        <dbReference type="Proteomes" id="UP000606786"/>
    </source>
</evidence>